<name>A0A811UQZ6_CERCA</name>
<protein>
    <submittedName>
        <fullName evidence="1">(Mediterranean fruit fly) hypothetical protein</fullName>
    </submittedName>
</protein>
<dbReference type="Proteomes" id="UP000606786">
    <property type="component" value="Unassembled WGS sequence"/>
</dbReference>
<dbReference type="EMBL" id="CAJHJT010000012">
    <property type="protein sequence ID" value="CAD7000325.1"/>
    <property type="molecule type" value="Genomic_DNA"/>
</dbReference>
<gene>
    <name evidence="1" type="ORF">CCAP1982_LOCUS8808</name>
</gene>
<accession>A0A811UQZ6</accession>
<keyword evidence="2" id="KW-1185">Reference proteome</keyword>
<dbReference type="AlphaFoldDB" id="A0A811UQZ6"/>
<proteinExistence type="predicted"/>
<reference evidence="1" key="1">
    <citation type="submission" date="2020-11" db="EMBL/GenBank/DDBJ databases">
        <authorList>
            <person name="Whitehead M."/>
        </authorList>
    </citation>
    <scope>NUCLEOTIDE SEQUENCE</scope>
    <source>
        <strain evidence="1">EGII</strain>
    </source>
</reference>
<organism evidence="1 2">
    <name type="scientific">Ceratitis capitata</name>
    <name type="common">Mediterranean fruit fly</name>
    <name type="synonym">Tephritis capitata</name>
    <dbReference type="NCBI Taxonomy" id="7213"/>
    <lineage>
        <taxon>Eukaryota</taxon>
        <taxon>Metazoa</taxon>
        <taxon>Ecdysozoa</taxon>
        <taxon>Arthropoda</taxon>
        <taxon>Hexapoda</taxon>
        <taxon>Insecta</taxon>
        <taxon>Pterygota</taxon>
        <taxon>Neoptera</taxon>
        <taxon>Endopterygota</taxon>
        <taxon>Diptera</taxon>
        <taxon>Brachycera</taxon>
        <taxon>Muscomorpha</taxon>
        <taxon>Tephritoidea</taxon>
        <taxon>Tephritidae</taxon>
        <taxon>Ceratitis</taxon>
        <taxon>Ceratitis</taxon>
    </lineage>
</organism>
<comment type="caution">
    <text evidence="1">The sequence shown here is derived from an EMBL/GenBank/DDBJ whole genome shotgun (WGS) entry which is preliminary data.</text>
</comment>
<evidence type="ECO:0000313" key="2">
    <source>
        <dbReference type="Proteomes" id="UP000606786"/>
    </source>
</evidence>
<evidence type="ECO:0000313" key="1">
    <source>
        <dbReference type="EMBL" id="CAD7000325.1"/>
    </source>
</evidence>
<sequence>MVFIFFSTQPLMQTNVFDLIFPQFDCGMDSINAQQSNCSTRVLVRQLVGWTPLHNTIYVLHWQSKCVVMTAADSVSPLLDFIDIDVHDSY</sequence>